<dbReference type="SUPFAM" id="SSF53335">
    <property type="entry name" value="S-adenosyl-L-methionine-dependent methyltransferases"/>
    <property type="match status" value="1"/>
</dbReference>
<dbReference type="InterPro" id="IPR029063">
    <property type="entry name" value="SAM-dependent_MTases_sf"/>
</dbReference>
<keyword evidence="1" id="KW-0808">Transferase</keyword>
<accession>A0A538UE06</accession>
<sequence>MALRTLEHCLACGGRRLRPLAMEYLHEDTRYPLVECGACGMRFLAVQPTPETLTSWYDAAYFESEFRCGRTEAPAADEAAFRAESLGLLDAFAALGASGRLLDVGCATGSLVKHARERGWRAQGVEPSADAAAHARALGLEVFQGDLLAARLPAAAFDLVYMGDVLEHVPDCRAVAAEVARLLKPGGWFYLRGPMTTHSIARGLALRGYGLLGRRIVQREVPYHLWEFTPRSLGALMRSVGLTVMQLRQSKIPPGRTRGRKSALQRGAMAVLDTLNLPLTRWCNVLGDRVVLVARKPAARDKNLT</sequence>
<dbReference type="Proteomes" id="UP000319771">
    <property type="component" value="Unassembled WGS sequence"/>
</dbReference>
<reference evidence="1 2" key="1">
    <citation type="journal article" date="2019" name="Nat. Microbiol.">
        <title>Mediterranean grassland soil C-N compound turnover is dependent on rainfall and depth, and is mediated by genomically divergent microorganisms.</title>
        <authorList>
            <person name="Diamond S."/>
            <person name="Andeer P.F."/>
            <person name="Li Z."/>
            <person name="Crits-Christoph A."/>
            <person name="Burstein D."/>
            <person name="Anantharaman K."/>
            <person name="Lane K.R."/>
            <person name="Thomas B.C."/>
            <person name="Pan C."/>
            <person name="Northen T.R."/>
            <person name="Banfield J.F."/>
        </authorList>
    </citation>
    <scope>NUCLEOTIDE SEQUENCE [LARGE SCALE GENOMIC DNA]</scope>
    <source>
        <strain evidence="1">WS_11</strain>
    </source>
</reference>
<dbReference type="GO" id="GO:0008168">
    <property type="term" value="F:methyltransferase activity"/>
    <property type="evidence" value="ECO:0007669"/>
    <property type="project" value="UniProtKB-KW"/>
</dbReference>
<evidence type="ECO:0000313" key="2">
    <source>
        <dbReference type="Proteomes" id="UP000319771"/>
    </source>
</evidence>
<proteinExistence type="predicted"/>
<dbReference type="GO" id="GO:0032259">
    <property type="term" value="P:methylation"/>
    <property type="evidence" value="ECO:0007669"/>
    <property type="project" value="UniProtKB-KW"/>
</dbReference>
<organism evidence="1 2">
    <name type="scientific">Eiseniibacteriota bacterium</name>
    <dbReference type="NCBI Taxonomy" id="2212470"/>
    <lineage>
        <taxon>Bacteria</taxon>
        <taxon>Candidatus Eiseniibacteriota</taxon>
    </lineage>
</organism>
<comment type="caution">
    <text evidence="1">The sequence shown here is derived from an EMBL/GenBank/DDBJ whole genome shotgun (WGS) entry which is preliminary data.</text>
</comment>
<dbReference type="Pfam" id="PF13489">
    <property type="entry name" value="Methyltransf_23"/>
    <property type="match status" value="1"/>
</dbReference>
<protein>
    <submittedName>
        <fullName evidence="1">Class I SAM-dependent methyltransferase</fullName>
    </submittedName>
</protein>
<gene>
    <name evidence="1" type="ORF">E6K81_01430</name>
</gene>
<dbReference type="PANTHER" id="PTHR43861">
    <property type="entry name" value="TRANS-ACONITATE 2-METHYLTRANSFERASE-RELATED"/>
    <property type="match status" value="1"/>
</dbReference>
<keyword evidence="1" id="KW-0489">Methyltransferase</keyword>
<dbReference type="CDD" id="cd02440">
    <property type="entry name" value="AdoMet_MTases"/>
    <property type="match status" value="1"/>
</dbReference>
<dbReference type="AlphaFoldDB" id="A0A538UE06"/>
<dbReference type="Gene3D" id="3.40.50.150">
    <property type="entry name" value="Vaccinia Virus protein VP39"/>
    <property type="match status" value="1"/>
</dbReference>
<evidence type="ECO:0000313" key="1">
    <source>
        <dbReference type="EMBL" id="TMQ74077.1"/>
    </source>
</evidence>
<dbReference type="EMBL" id="VBPB01000016">
    <property type="protein sequence ID" value="TMQ74077.1"/>
    <property type="molecule type" value="Genomic_DNA"/>
</dbReference>
<name>A0A538UE06_UNCEI</name>